<dbReference type="Pfam" id="PF00266">
    <property type="entry name" value="Aminotran_5"/>
    <property type="match status" value="1"/>
</dbReference>
<dbReference type="Gene3D" id="1.10.260.50">
    <property type="match status" value="1"/>
</dbReference>
<keyword evidence="4" id="KW-0808">Transferase</keyword>
<feature type="domain" description="Aminotransferase class V" evidence="11">
    <location>
        <begin position="3"/>
        <end position="376"/>
    </location>
</feature>
<dbReference type="PANTHER" id="PTHR11601">
    <property type="entry name" value="CYSTEINE DESULFURYLASE FAMILY MEMBER"/>
    <property type="match status" value="1"/>
</dbReference>
<dbReference type="GO" id="GO:0051536">
    <property type="term" value="F:iron-sulfur cluster binding"/>
    <property type="evidence" value="ECO:0007669"/>
    <property type="project" value="UniProtKB-KW"/>
</dbReference>
<accession>A0A1L3MEZ5</accession>
<evidence type="ECO:0000256" key="3">
    <source>
        <dbReference type="ARBA" id="ARBA00012239"/>
    </source>
</evidence>
<organism evidence="12 13">
    <name type="scientific">Janibacter indicus</name>
    <dbReference type="NCBI Taxonomy" id="857417"/>
    <lineage>
        <taxon>Bacteria</taxon>
        <taxon>Bacillati</taxon>
        <taxon>Actinomycetota</taxon>
        <taxon>Actinomycetes</taxon>
        <taxon>Micrococcales</taxon>
        <taxon>Intrasporangiaceae</taxon>
        <taxon>Janibacter</taxon>
    </lineage>
</organism>
<evidence type="ECO:0000256" key="9">
    <source>
        <dbReference type="ARBA" id="ARBA00050776"/>
    </source>
</evidence>
<dbReference type="GO" id="GO:0046872">
    <property type="term" value="F:metal ion binding"/>
    <property type="evidence" value="ECO:0007669"/>
    <property type="project" value="UniProtKB-KW"/>
</dbReference>
<evidence type="ECO:0000256" key="5">
    <source>
        <dbReference type="ARBA" id="ARBA00022723"/>
    </source>
</evidence>
<dbReference type="FunFam" id="3.40.640.10:FF:000084">
    <property type="entry name" value="IscS-like cysteine desulfurase"/>
    <property type="match status" value="1"/>
</dbReference>
<gene>
    <name evidence="12" type="ORF">ASJ30_04500</name>
</gene>
<evidence type="ECO:0000256" key="10">
    <source>
        <dbReference type="RuleBase" id="RU004504"/>
    </source>
</evidence>
<reference evidence="12 13" key="1">
    <citation type="submission" date="2015-11" db="EMBL/GenBank/DDBJ databases">
        <authorList>
            <person name="Zhang Y."/>
            <person name="Guo Z."/>
        </authorList>
    </citation>
    <scope>NUCLEOTIDE SEQUENCE [LARGE SCALE GENOMIC DNA]</scope>
    <source>
        <strain evidence="12 13">YFY001</strain>
    </source>
</reference>
<name>A0A1L3MEZ5_9MICO</name>
<dbReference type="InterPro" id="IPR015422">
    <property type="entry name" value="PyrdxlP-dep_Trfase_small"/>
</dbReference>
<dbReference type="GO" id="GO:0031071">
    <property type="term" value="F:cysteine desulfurase activity"/>
    <property type="evidence" value="ECO:0007669"/>
    <property type="project" value="UniProtKB-EC"/>
</dbReference>
<comment type="cofactor">
    <cofactor evidence="1 10">
        <name>pyridoxal 5'-phosphate</name>
        <dbReference type="ChEBI" id="CHEBI:597326"/>
    </cofactor>
</comment>
<evidence type="ECO:0000256" key="1">
    <source>
        <dbReference type="ARBA" id="ARBA00001933"/>
    </source>
</evidence>
<dbReference type="EMBL" id="CP013290">
    <property type="protein sequence ID" value="APH00884.1"/>
    <property type="molecule type" value="Genomic_DNA"/>
</dbReference>
<dbReference type="RefSeq" id="WP_072624047.1">
    <property type="nucleotide sequence ID" value="NZ_CP013290.1"/>
</dbReference>
<dbReference type="InterPro" id="IPR015421">
    <property type="entry name" value="PyrdxlP-dep_Trfase_major"/>
</dbReference>
<comment type="similarity">
    <text evidence="2">Belongs to the class-V pyridoxal-phosphate-dependent aminotransferase family. NifS/IscS subfamily.</text>
</comment>
<dbReference type="Proteomes" id="UP000182938">
    <property type="component" value="Chromosome"/>
</dbReference>
<proteinExistence type="inferred from homology"/>
<dbReference type="PROSITE" id="PS00595">
    <property type="entry name" value="AA_TRANSFER_CLASS_5"/>
    <property type="match status" value="1"/>
</dbReference>
<sequence>MTTYLDHAATTPMTPAAREAMVEQLALTGNASSLHGPGRDARRVVEESRERIAAALGARPSEIVFTSGGTEADNLAITGSLRAARAADPLRHRVVVSGVEHHAVLDVVDHAVEHEGAQATFVAPGECGTVQPDAVRAAIEEDPASVGLVSVMWANNEVGTVQDVTTMAAIAHEHGLAFHSDAVQAAGHLPVDFAASGIDLMSVSAHKFGGPLGIGALVAKRDARLVALSHGGGQERGVRSGTLDVPAIRGFAVALTEAVEHREAEAARIGALRDRFLAGTQALDLGIRVTGCWETGDVTTRLPGNAHITIPGCEGDSMLYLLDAAGVAVSTGSACQAGIPQPSHVVLAMGRSEEEARGSLRVSFGWTSTEADVDAVLAALPEAIARARRASGAA</sequence>
<dbReference type="EC" id="2.8.1.7" evidence="3"/>
<dbReference type="InterPro" id="IPR020578">
    <property type="entry name" value="Aminotrans_V_PyrdxlP_BS"/>
</dbReference>
<protein>
    <recommendedName>
        <fullName evidence="3">cysteine desulfurase</fullName>
        <ecNumber evidence="3">2.8.1.7</ecNumber>
    </recommendedName>
</protein>
<dbReference type="InterPro" id="IPR015424">
    <property type="entry name" value="PyrdxlP-dep_Trfase"/>
</dbReference>
<comment type="catalytic activity">
    <reaction evidence="9">
        <text>(sulfur carrier)-H + L-cysteine = (sulfur carrier)-SH + L-alanine</text>
        <dbReference type="Rhea" id="RHEA:43892"/>
        <dbReference type="Rhea" id="RHEA-COMP:14737"/>
        <dbReference type="Rhea" id="RHEA-COMP:14739"/>
        <dbReference type="ChEBI" id="CHEBI:29917"/>
        <dbReference type="ChEBI" id="CHEBI:35235"/>
        <dbReference type="ChEBI" id="CHEBI:57972"/>
        <dbReference type="ChEBI" id="CHEBI:64428"/>
        <dbReference type="EC" id="2.8.1.7"/>
    </reaction>
</comment>
<keyword evidence="6" id="KW-0663">Pyridoxal phosphate</keyword>
<evidence type="ECO:0000256" key="7">
    <source>
        <dbReference type="ARBA" id="ARBA00023004"/>
    </source>
</evidence>
<keyword evidence="5" id="KW-0479">Metal-binding</keyword>
<dbReference type="KEGG" id="jte:ASJ30_04500"/>
<keyword evidence="7" id="KW-0408">Iron</keyword>
<dbReference type="InterPro" id="IPR016454">
    <property type="entry name" value="Cysteine_dSase"/>
</dbReference>
<dbReference type="Gene3D" id="3.90.1150.10">
    <property type="entry name" value="Aspartate Aminotransferase, domain 1"/>
    <property type="match status" value="1"/>
</dbReference>
<dbReference type="Gene3D" id="3.40.640.10">
    <property type="entry name" value="Type I PLP-dependent aspartate aminotransferase-like (Major domain)"/>
    <property type="match status" value="1"/>
</dbReference>
<evidence type="ECO:0000256" key="6">
    <source>
        <dbReference type="ARBA" id="ARBA00022898"/>
    </source>
</evidence>
<evidence type="ECO:0000313" key="12">
    <source>
        <dbReference type="EMBL" id="APH00884.1"/>
    </source>
</evidence>
<dbReference type="AlphaFoldDB" id="A0A1L3MEZ5"/>
<evidence type="ECO:0000256" key="4">
    <source>
        <dbReference type="ARBA" id="ARBA00022679"/>
    </source>
</evidence>
<dbReference type="SUPFAM" id="SSF53383">
    <property type="entry name" value="PLP-dependent transferases"/>
    <property type="match status" value="1"/>
</dbReference>
<keyword evidence="8" id="KW-0411">Iron-sulfur</keyword>
<evidence type="ECO:0000256" key="8">
    <source>
        <dbReference type="ARBA" id="ARBA00023014"/>
    </source>
</evidence>
<dbReference type="PANTHER" id="PTHR11601:SF34">
    <property type="entry name" value="CYSTEINE DESULFURASE"/>
    <property type="match status" value="1"/>
</dbReference>
<dbReference type="InterPro" id="IPR000192">
    <property type="entry name" value="Aminotrans_V_dom"/>
</dbReference>
<evidence type="ECO:0000256" key="2">
    <source>
        <dbReference type="ARBA" id="ARBA00006490"/>
    </source>
</evidence>
<evidence type="ECO:0000313" key="13">
    <source>
        <dbReference type="Proteomes" id="UP000182938"/>
    </source>
</evidence>
<dbReference type="PIRSF" id="PIRSF005572">
    <property type="entry name" value="NifS"/>
    <property type="match status" value="1"/>
</dbReference>
<evidence type="ECO:0000259" key="11">
    <source>
        <dbReference type="Pfam" id="PF00266"/>
    </source>
</evidence>
<keyword evidence="13" id="KW-1185">Reference proteome</keyword>